<dbReference type="InterPro" id="IPR052929">
    <property type="entry name" value="RNase_H-like_EbsB-rel"/>
</dbReference>
<comment type="caution">
    <text evidence="2">The sequence shown here is derived from an EMBL/GenBank/DDBJ whole genome shotgun (WGS) entry which is preliminary data.</text>
</comment>
<dbReference type="Proteomes" id="UP000593577">
    <property type="component" value="Unassembled WGS sequence"/>
</dbReference>
<protein>
    <recommendedName>
        <fullName evidence="1">RNase H type-1 domain-containing protein</fullName>
    </recommendedName>
</protein>
<sequence length="244" mass="27938">VRCTVGGRGVYEGQLEETYAYGGAAHAEEALGSTAVLLGSYCRFVDWIEDVARTLDKKAFSDFIMVLWNIWNSRNNRVFRDVEEEAKVIWERVTTTLSQDFLILNLLEKPMLPKPVVEEVWKKPGQGVVKINFNSTANGRKMSFRLMTSYHDGFVFGGRTGVIDKNVQAEWAEVHTLEESINFAMTKNWLKLRFESDCVSLVNQLNRMKADFSTMGHQIREILKLLDPFSSVSFVWARVVAIKW</sequence>
<reference evidence="2 3" key="1">
    <citation type="journal article" date="2019" name="Genome Biol. Evol.">
        <title>Insights into the evolution of the New World diploid cottons (Gossypium, subgenus Houzingenia) based on genome sequencing.</title>
        <authorList>
            <person name="Grover C.E."/>
            <person name="Arick M.A. 2nd"/>
            <person name="Thrash A."/>
            <person name="Conover J.L."/>
            <person name="Sanders W.S."/>
            <person name="Peterson D.G."/>
            <person name="Frelichowski J.E."/>
            <person name="Scheffler J.A."/>
            <person name="Scheffler B.E."/>
            <person name="Wendel J.F."/>
        </authorList>
    </citation>
    <scope>NUCLEOTIDE SEQUENCE [LARGE SCALE GENOMIC DNA]</scope>
    <source>
        <strain evidence="2">185</strain>
        <tissue evidence="2">Leaf</tissue>
    </source>
</reference>
<dbReference type="GO" id="GO:0003676">
    <property type="term" value="F:nucleic acid binding"/>
    <property type="evidence" value="ECO:0007669"/>
    <property type="project" value="InterPro"/>
</dbReference>
<gene>
    <name evidence="2" type="ORF">Goari_022061</name>
</gene>
<evidence type="ECO:0000259" key="1">
    <source>
        <dbReference type="Pfam" id="PF13456"/>
    </source>
</evidence>
<dbReference type="PANTHER" id="PTHR47074:SF48">
    <property type="entry name" value="POLYNUCLEOTIDYL TRANSFERASE, RIBONUCLEASE H-LIKE SUPERFAMILY PROTEIN"/>
    <property type="match status" value="1"/>
</dbReference>
<dbReference type="InterPro" id="IPR002156">
    <property type="entry name" value="RNaseH_domain"/>
</dbReference>
<feature type="non-terminal residue" evidence="2">
    <location>
        <position position="244"/>
    </location>
</feature>
<organism evidence="2 3">
    <name type="scientific">Gossypium aridum</name>
    <name type="common">American cotton</name>
    <name type="synonym">Erioxylum aridum</name>
    <dbReference type="NCBI Taxonomy" id="34290"/>
    <lineage>
        <taxon>Eukaryota</taxon>
        <taxon>Viridiplantae</taxon>
        <taxon>Streptophyta</taxon>
        <taxon>Embryophyta</taxon>
        <taxon>Tracheophyta</taxon>
        <taxon>Spermatophyta</taxon>
        <taxon>Magnoliopsida</taxon>
        <taxon>eudicotyledons</taxon>
        <taxon>Gunneridae</taxon>
        <taxon>Pentapetalae</taxon>
        <taxon>rosids</taxon>
        <taxon>malvids</taxon>
        <taxon>Malvales</taxon>
        <taxon>Malvaceae</taxon>
        <taxon>Malvoideae</taxon>
        <taxon>Gossypium</taxon>
    </lineage>
</organism>
<dbReference type="EMBL" id="JABFAA010349154">
    <property type="protein sequence ID" value="MBA0702112.1"/>
    <property type="molecule type" value="Genomic_DNA"/>
</dbReference>
<name>A0A7J8YRX7_GOSAI</name>
<feature type="domain" description="RNase H type-1" evidence="1">
    <location>
        <begin position="151"/>
        <end position="237"/>
    </location>
</feature>
<dbReference type="PANTHER" id="PTHR47074">
    <property type="entry name" value="BNAC02G40300D PROTEIN"/>
    <property type="match status" value="1"/>
</dbReference>
<keyword evidence="3" id="KW-1185">Reference proteome</keyword>
<dbReference type="Pfam" id="PF13456">
    <property type="entry name" value="RVT_3"/>
    <property type="match status" value="1"/>
</dbReference>
<evidence type="ECO:0000313" key="2">
    <source>
        <dbReference type="EMBL" id="MBA0702112.1"/>
    </source>
</evidence>
<evidence type="ECO:0000313" key="3">
    <source>
        <dbReference type="Proteomes" id="UP000593577"/>
    </source>
</evidence>
<proteinExistence type="predicted"/>
<accession>A0A7J8YRX7</accession>
<dbReference type="GO" id="GO:0004523">
    <property type="term" value="F:RNA-DNA hybrid ribonuclease activity"/>
    <property type="evidence" value="ECO:0007669"/>
    <property type="project" value="InterPro"/>
</dbReference>
<dbReference type="AlphaFoldDB" id="A0A7J8YRX7"/>